<dbReference type="SUPFAM" id="SSF51658">
    <property type="entry name" value="Xylose isomerase-like"/>
    <property type="match status" value="1"/>
</dbReference>
<evidence type="ECO:0000259" key="1">
    <source>
        <dbReference type="Pfam" id="PF01261"/>
    </source>
</evidence>
<dbReference type="PANTHER" id="PTHR12110">
    <property type="entry name" value="HYDROXYPYRUVATE ISOMERASE"/>
    <property type="match status" value="1"/>
</dbReference>
<evidence type="ECO:0000313" key="3">
    <source>
        <dbReference type="Proteomes" id="UP000001887"/>
    </source>
</evidence>
<reference evidence="2 3" key="1">
    <citation type="journal article" date="2009" name="Stand. Genomic Sci.">
        <title>Complete genome sequence of Pirellula staleyi type strain (ATCC 27377).</title>
        <authorList>
            <person name="Clum A."/>
            <person name="Tindall B.J."/>
            <person name="Sikorski J."/>
            <person name="Ivanova N."/>
            <person name="Mavrommatis K."/>
            <person name="Lucas S."/>
            <person name="Glavina del Rio T."/>
            <person name="Nolan M."/>
            <person name="Chen F."/>
            <person name="Tice H."/>
            <person name="Pitluck S."/>
            <person name="Cheng J.F."/>
            <person name="Chertkov O."/>
            <person name="Brettin T."/>
            <person name="Han C."/>
            <person name="Detter J.C."/>
            <person name="Kuske C."/>
            <person name="Bruce D."/>
            <person name="Goodwin L."/>
            <person name="Ovchinikova G."/>
            <person name="Pati A."/>
            <person name="Mikhailova N."/>
            <person name="Chen A."/>
            <person name="Palaniappan K."/>
            <person name="Land M."/>
            <person name="Hauser L."/>
            <person name="Chang Y.J."/>
            <person name="Jeffries C.D."/>
            <person name="Chain P."/>
            <person name="Rohde M."/>
            <person name="Goker M."/>
            <person name="Bristow J."/>
            <person name="Eisen J.A."/>
            <person name="Markowitz V."/>
            <person name="Hugenholtz P."/>
            <person name="Kyrpides N.C."/>
            <person name="Klenk H.P."/>
            <person name="Lapidus A."/>
        </authorList>
    </citation>
    <scope>NUCLEOTIDE SEQUENCE [LARGE SCALE GENOMIC DNA]</scope>
    <source>
        <strain evidence="3">ATCC 27377 / DSM 6068 / ICPB 4128</strain>
    </source>
</reference>
<organism evidence="2 3">
    <name type="scientific">Pirellula staleyi (strain ATCC 27377 / DSM 6068 / ICPB 4128)</name>
    <name type="common">Pirella staleyi</name>
    <dbReference type="NCBI Taxonomy" id="530564"/>
    <lineage>
        <taxon>Bacteria</taxon>
        <taxon>Pseudomonadati</taxon>
        <taxon>Planctomycetota</taxon>
        <taxon>Planctomycetia</taxon>
        <taxon>Pirellulales</taxon>
        <taxon>Pirellulaceae</taxon>
        <taxon>Pirellula</taxon>
    </lineage>
</organism>
<accession>D2R097</accession>
<dbReference type="InterPro" id="IPR036237">
    <property type="entry name" value="Xyl_isomerase-like_sf"/>
</dbReference>
<dbReference type="Gene3D" id="3.20.20.150">
    <property type="entry name" value="Divalent-metal-dependent TIM barrel enzymes"/>
    <property type="match status" value="1"/>
</dbReference>
<keyword evidence="3" id="KW-1185">Reference proteome</keyword>
<dbReference type="AlphaFoldDB" id="D2R097"/>
<dbReference type="OrthoDB" id="9779184at2"/>
<dbReference type="InterPro" id="IPR050312">
    <property type="entry name" value="IolE/XylAMocC-like"/>
</dbReference>
<dbReference type="eggNOG" id="COG1082">
    <property type="taxonomic scope" value="Bacteria"/>
</dbReference>
<gene>
    <name evidence="2" type="ordered locus">Psta_0068</name>
</gene>
<dbReference type="PANTHER" id="PTHR12110:SF21">
    <property type="entry name" value="XYLOSE ISOMERASE-LIKE TIM BARREL DOMAIN-CONTAINING PROTEIN"/>
    <property type="match status" value="1"/>
</dbReference>
<protein>
    <submittedName>
        <fullName evidence="2">Xylose isomerase domain protein TIM barrel</fullName>
    </submittedName>
</protein>
<dbReference type="HOGENOM" id="CLU_061796_2_0_0"/>
<dbReference type="InterPro" id="IPR013022">
    <property type="entry name" value="Xyl_isomerase-like_TIM-brl"/>
</dbReference>
<dbReference type="Pfam" id="PF01261">
    <property type="entry name" value="AP_endonuc_2"/>
    <property type="match status" value="1"/>
</dbReference>
<name>D2R097_PIRSD</name>
<dbReference type="GO" id="GO:0016853">
    <property type="term" value="F:isomerase activity"/>
    <property type="evidence" value="ECO:0007669"/>
    <property type="project" value="UniProtKB-KW"/>
</dbReference>
<sequence length="307" mass="34274">MQLGICSAILPDLNLREVLEFSATAGLDCVEVMCWPVGRAERRYAGVTHLDVNLVTPSSKSELESLVSDTGVAISALGYYPNALSHDEAEATMSASHIVRVIEAAAELGLSRMNTFIGRNQFESVDTNWPRMLRVWEPIVRRAEALQIKIGIENCPMIFTKDEWPGGKNLCTTPPIWRRLFTDLASDYLGLNFDPSHFAWQQIDYTAPLKEFASKLFHVHAKDARVDRAALAEVGIMAEPLKFHTPKIPGLGDINWGNFLSVLSDAPYHGPVCIEVEDRAFEHSLEARKASVVQSANYLRQFLPRNH</sequence>
<proteinExistence type="predicted"/>
<feature type="domain" description="Xylose isomerase-like TIM barrel" evidence="1">
    <location>
        <begin position="20"/>
        <end position="301"/>
    </location>
</feature>
<keyword evidence="2" id="KW-0413">Isomerase</keyword>
<dbReference type="EMBL" id="CP001848">
    <property type="protein sequence ID" value="ADB14765.1"/>
    <property type="molecule type" value="Genomic_DNA"/>
</dbReference>
<dbReference type="STRING" id="530564.Psta_0068"/>
<evidence type="ECO:0000313" key="2">
    <source>
        <dbReference type="EMBL" id="ADB14765.1"/>
    </source>
</evidence>
<dbReference type="KEGG" id="psl:Psta_0068"/>
<dbReference type="Proteomes" id="UP000001887">
    <property type="component" value="Chromosome"/>
</dbReference>